<protein>
    <submittedName>
        <fullName evidence="3">Uncharacterized protein</fullName>
    </submittedName>
</protein>
<dbReference type="OrthoDB" id="6425771at2759"/>
<feature type="compositionally biased region" description="Polar residues" evidence="1">
    <location>
        <begin position="255"/>
        <end position="273"/>
    </location>
</feature>
<keyword evidence="4" id="KW-1185">Reference proteome</keyword>
<reference evidence="3" key="1">
    <citation type="submission" date="2020-07" db="EMBL/GenBank/DDBJ databases">
        <title>Multicomponent nature underlies the extraordinary mechanical properties of spider dragline silk.</title>
        <authorList>
            <person name="Kono N."/>
            <person name="Nakamura H."/>
            <person name="Mori M."/>
            <person name="Yoshida Y."/>
            <person name="Ohtoshi R."/>
            <person name="Malay A.D."/>
            <person name="Moran D.A.P."/>
            <person name="Tomita M."/>
            <person name="Numata K."/>
            <person name="Arakawa K."/>
        </authorList>
    </citation>
    <scope>NUCLEOTIDE SEQUENCE</scope>
</reference>
<name>A0A8X6M5V7_TRICU</name>
<evidence type="ECO:0000313" key="3">
    <source>
        <dbReference type="EMBL" id="GFR32469.1"/>
    </source>
</evidence>
<keyword evidence="2" id="KW-0472">Membrane</keyword>
<gene>
    <name evidence="3" type="primary">AVEN_244933_1</name>
    <name evidence="3" type="ORF">TNCT_128891</name>
</gene>
<keyword evidence="2" id="KW-1133">Transmembrane helix</keyword>
<evidence type="ECO:0000256" key="2">
    <source>
        <dbReference type="SAM" id="Phobius"/>
    </source>
</evidence>
<keyword evidence="2" id="KW-0812">Transmembrane</keyword>
<dbReference type="Proteomes" id="UP000887116">
    <property type="component" value="Unassembled WGS sequence"/>
</dbReference>
<proteinExistence type="predicted"/>
<feature type="transmembrane region" description="Helical" evidence="2">
    <location>
        <begin position="173"/>
        <end position="193"/>
    </location>
</feature>
<dbReference type="AlphaFoldDB" id="A0A8X6M5V7"/>
<feature type="transmembrane region" description="Helical" evidence="2">
    <location>
        <begin position="139"/>
        <end position="161"/>
    </location>
</feature>
<sequence>MLSRLNAPSEVSILPTGLGNHYTSSSRHLIPPGRRRFPYNHSVSSNSDCYGDRRCRLVLIATKSTHQQVEELIWAVCDRRVTIDGTATAIEYSHGLTYNIRHDRLNFRKVCALWFPGDPNAPEANMSFREHQEYFGPDVLVIIGLVLACLGAILTLISFYCQFKHPAIQATMAGIGPSLVGIGMLFCVLRLFFCTFCISKTCCECIADGLRFMIIRCPCCKYFRKPKKKIHPLQVKDIHINKPTANGQMIAKSLNSVSQDSRKQGSSNGLTTRNINNNNIIHLLPPDTSQPSIEMSTLSTRMEPINESEEARTQSSATQSQEENDSITEVRVDSSSSIEDNPKEGEEDDLKDEIDLLEEMKSEASGSPKSLHKNINELVLKTQPRY</sequence>
<organism evidence="3 4">
    <name type="scientific">Trichonephila clavata</name>
    <name type="common">Joro spider</name>
    <name type="synonym">Nephila clavata</name>
    <dbReference type="NCBI Taxonomy" id="2740835"/>
    <lineage>
        <taxon>Eukaryota</taxon>
        <taxon>Metazoa</taxon>
        <taxon>Ecdysozoa</taxon>
        <taxon>Arthropoda</taxon>
        <taxon>Chelicerata</taxon>
        <taxon>Arachnida</taxon>
        <taxon>Araneae</taxon>
        <taxon>Araneomorphae</taxon>
        <taxon>Entelegynae</taxon>
        <taxon>Araneoidea</taxon>
        <taxon>Nephilidae</taxon>
        <taxon>Trichonephila</taxon>
    </lineage>
</organism>
<evidence type="ECO:0000313" key="4">
    <source>
        <dbReference type="Proteomes" id="UP000887116"/>
    </source>
</evidence>
<comment type="caution">
    <text evidence="3">The sequence shown here is derived from an EMBL/GenBank/DDBJ whole genome shotgun (WGS) entry which is preliminary data.</text>
</comment>
<feature type="compositionally biased region" description="Acidic residues" evidence="1">
    <location>
        <begin position="345"/>
        <end position="357"/>
    </location>
</feature>
<evidence type="ECO:0000256" key="1">
    <source>
        <dbReference type="SAM" id="MobiDB-lite"/>
    </source>
</evidence>
<accession>A0A8X6M5V7</accession>
<feature type="compositionally biased region" description="Polar residues" evidence="1">
    <location>
        <begin position="287"/>
        <end position="300"/>
    </location>
</feature>
<dbReference type="EMBL" id="BMAO01039585">
    <property type="protein sequence ID" value="GFR32469.1"/>
    <property type="molecule type" value="Genomic_DNA"/>
</dbReference>
<feature type="region of interest" description="Disordered" evidence="1">
    <location>
        <begin position="255"/>
        <end position="386"/>
    </location>
</feature>